<organism evidence="1 2">
    <name type="scientific">Paenibacillus silvestris</name>
    <dbReference type="NCBI Taxonomy" id="2606219"/>
    <lineage>
        <taxon>Bacteria</taxon>
        <taxon>Bacillati</taxon>
        <taxon>Bacillota</taxon>
        <taxon>Bacilli</taxon>
        <taxon>Bacillales</taxon>
        <taxon>Paenibacillaceae</taxon>
        <taxon>Paenibacillus</taxon>
    </lineage>
</organism>
<dbReference type="AlphaFoldDB" id="A0A6L8VC34"/>
<gene>
    <name evidence="1" type="ORF">GQF01_34315</name>
</gene>
<evidence type="ECO:0000313" key="2">
    <source>
        <dbReference type="Proteomes" id="UP000481087"/>
    </source>
</evidence>
<evidence type="ECO:0000313" key="1">
    <source>
        <dbReference type="EMBL" id="MZQ87202.1"/>
    </source>
</evidence>
<keyword evidence="2" id="KW-1185">Reference proteome</keyword>
<dbReference type="Proteomes" id="UP000481087">
    <property type="component" value="Unassembled WGS sequence"/>
</dbReference>
<dbReference type="InterPro" id="IPR029058">
    <property type="entry name" value="AB_hydrolase_fold"/>
</dbReference>
<name>A0A6L8VC34_9BACL</name>
<reference evidence="1 2" key="1">
    <citation type="submission" date="2019-12" db="EMBL/GenBank/DDBJ databases">
        <title>Paenibacillus sp. nov. sp. isolated from soil.</title>
        <authorList>
            <person name="Kim J."/>
            <person name="Jeong S.E."/>
            <person name="Jung H.S."/>
            <person name="Jeon C.O."/>
        </authorList>
    </citation>
    <scope>NUCLEOTIDE SEQUENCE [LARGE SCALE GENOMIC DNA]</scope>
    <source>
        <strain evidence="1 2">5J-6</strain>
    </source>
</reference>
<protein>
    <recommendedName>
        <fullName evidence="3">Alpha/beta hydrolase</fullName>
    </recommendedName>
</protein>
<evidence type="ECO:0008006" key="3">
    <source>
        <dbReference type="Google" id="ProtNLM"/>
    </source>
</evidence>
<dbReference type="EMBL" id="WTUZ01000040">
    <property type="protein sequence ID" value="MZQ87202.1"/>
    <property type="molecule type" value="Genomic_DNA"/>
</dbReference>
<proteinExistence type="predicted"/>
<accession>A0A6L8VC34</accession>
<comment type="caution">
    <text evidence="1">The sequence shown here is derived from an EMBL/GenBank/DDBJ whole genome shotgun (WGS) entry which is preliminary data.</text>
</comment>
<dbReference type="RefSeq" id="WP_161411832.1">
    <property type="nucleotide sequence ID" value="NZ_WTUZ01000040.1"/>
</dbReference>
<sequence>MTIHSESEEIVIYITAGFATAPDFLDRFGAALAACFERAGARVRVVIHFPYGDWSRQRQKQLREITSDMWNNAHKKPSRYGGKSLTKLITDHLSPGQKLLFVGHSAGAVASIQAAGALMKAGILVLGVIQIGSPKCAIPPELKDRVLYLDGINPMDQKLDPIPRLGTWGGWIKSRFGVLRWHQLKHAPIHRKTLPMIGGHADYFRDHNPYIWQDATNLQTTIDSIWSWLTELQEHFIEKEEED</sequence>
<dbReference type="SUPFAM" id="SSF53474">
    <property type="entry name" value="alpha/beta-Hydrolases"/>
    <property type="match status" value="1"/>
</dbReference>